<dbReference type="EMBL" id="CP036164">
    <property type="protein sequence ID" value="QBF44811.1"/>
    <property type="molecule type" value="Genomic_DNA"/>
</dbReference>
<dbReference type="Gene3D" id="3.60.21.10">
    <property type="match status" value="1"/>
</dbReference>
<keyword evidence="4" id="KW-1185">Reference proteome</keyword>
<dbReference type="STRING" id="1216970.GCA_001570985_01151"/>
<keyword evidence="1" id="KW-0472">Membrane</keyword>
<dbReference type="OrthoDB" id="5241348at2"/>
<dbReference type="SUPFAM" id="SSF56300">
    <property type="entry name" value="Metallo-dependent phosphatases"/>
    <property type="match status" value="1"/>
</dbReference>
<dbReference type="AlphaFoldDB" id="A0A4P6MMZ4"/>
<feature type="transmembrane region" description="Helical" evidence="1">
    <location>
        <begin position="118"/>
        <end position="139"/>
    </location>
</feature>
<gene>
    <name evidence="3" type="ORF">EXU32_00090</name>
</gene>
<evidence type="ECO:0000259" key="2">
    <source>
        <dbReference type="Pfam" id="PF00149"/>
    </source>
</evidence>
<sequence>MGRIARLRPVAMALLVAAAVLTGGVVTASLWPVGVETDYYAADVRLSPSWGERSRIGTDTIVGSVTAQFSGLAPGVRVSPRVKPEITELVASGNLGAAALDVSPQERSRVIGEAAKGVALRFGVGALGGAGLVLLVAGLRRRSLPTARTTLGALTVTALTCAGLGVSAGRTYDPDRLVELHSTGLLQLAIANRGLLDDVEQRADQATPYLRNLLALSSAVQDEYAPEAPRDAEALKVLLVSDIHSSNQYALMRTIVQEQGIDVVIDSGDLINLGHVEEARLSKLYGSITSLGVPYVFVSGNHDRSSADDTSLLDALGRTDGVELLQPGPDEYREVTIGGLRIAGFNDPRYYGDADDGTTVQQTAARDRWLEALGDGARPDITVSHESTALEDAPGRMRLNGHGHVPALDGNRVQAGTFTGGGTLSHFITGPDAELVGQPSSFDVLSFDDQCRAQRLVRYQYRAIIEGRPSFDSLSVLNASRFIEDPDEGRTCGGDDLVVRPLGG</sequence>
<keyword evidence="1" id="KW-1133">Transmembrane helix</keyword>
<protein>
    <submittedName>
        <fullName evidence="3">Metallophosphoesterase</fullName>
    </submittedName>
</protein>
<feature type="transmembrane region" description="Helical" evidence="1">
    <location>
        <begin position="151"/>
        <end position="172"/>
    </location>
</feature>
<organism evidence="3 4">
    <name type="scientific">Janibacter limosus</name>
    <dbReference type="NCBI Taxonomy" id="53458"/>
    <lineage>
        <taxon>Bacteria</taxon>
        <taxon>Bacillati</taxon>
        <taxon>Actinomycetota</taxon>
        <taxon>Actinomycetes</taxon>
        <taxon>Micrococcales</taxon>
        <taxon>Intrasporangiaceae</taxon>
        <taxon>Janibacter</taxon>
    </lineage>
</organism>
<proteinExistence type="predicted"/>
<feature type="domain" description="Calcineurin-like phosphoesterase" evidence="2">
    <location>
        <begin position="235"/>
        <end position="389"/>
    </location>
</feature>
<dbReference type="InterPro" id="IPR004843">
    <property type="entry name" value="Calcineurin-like_PHP"/>
</dbReference>
<accession>A0A4P6MMZ4</accession>
<evidence type="ECO:0000313" key="4">
    <source>
        <dbReference type="Proteomes" id="UP000290408"/>
    </source>
</evidence>
<dbReference type="Pfam" id="PF00149">
    <property type="entry name" value="Metallophos"/>
    <property type="match status" value="1"/>
</dbReference>
<dbReference type="RefSeq" id="WP_130628065.1">
    <property type="nucleotide sequence ID" value="NZ_CP036164.1"/>
</dbReference>
<dbReference type="InterPro" id="IPR029052">
    <property type="entry name" value="Metallo-depent_PP-like"/>
</dbReference>
<dbReference type="CDD" id="cd00838">
    <property type="entry name" value="MPP_superfamily"/>
    <property type="match status" value="1"/>
</dbReference>
<evidence type="ECO:0000256" key="1">
    <source>
        <dbReference type="SAM" id="Phobius"/>
    </source>
</evidence>
<reference evidence="3 4" key="1">
    <citation type="submission" date="2019-02" db="EMBL/GenBank/DDBJ databases">
        <title>Genomic data mining of an Antarctic deep-sea actinobacterium, Janibacterlimosus P3-3-X1.</title>
        <authorList>
            <person name="Liao L."/>
            <person name="Chen B."/>
        </authorList>
    </citation>
    <scope>NUCLEOTIDE SEQUENCE [LARGE SCALE GENOMIC DNA]</scope>
    <source>
        <strain evidence="3 4">P3-3-X1</strain>
    </source>
</reference>
<keyword evidence="1" id="KW-0812">Transmembrane</keyword>
<evidence type="ECO:0000313" key="3">
    <source>
        <dbReference type="EMBL" id="QBF44811.1"/>
    </source>
</evidence>
<dbReference type="KEGG" id="jli:EXU32_00090"/>
<dbReference type="GO" id="GO:0016787">
    <property type="term" value="F:hydrolase activity"/>
    <property type="evidence" value="ECO:0007669"/>
    <property type="project" value="InterPro"/>
</dbReference>
<name>A0A4P6MMZ4_9MICO</name>
<dbReference type="Proteomes" id="UP000290408">
    <property type="component" value="Chromosome"/>
</dbReference>